<name>A0A9N9E2E7_FUNMO</name>
<proteinExistence type="predicted"/>
<sequence>MPFLVVVIHPYSTSKTILKVVKNSKESVKVIKTIFDEKHLSTKIDSEVIETWTGTFNDTEMDDGFLIYSSLSMPNYNTPVDNPVDVD</sequence>
<gene>
    <name evidence="1" type="ORF">FMOSSE_LOCUS11770</name>
</gene>
<accession>A0A9N9E2E7</accession>
<comment type="caution">
    <text evidence="1">The sequence shown here is derived from an EMBL/GenBank/DDBJ whole genome shotgun (WGS) entry which is preliminary data.</text>
</comment>
<evidence type="ECO:0000313" key="2">
    <source>
        <dbReference type="Proteomes" id="UP000789375"/>
    </source>
</evidence>
<protein>
    <submittedName>
        <fullName evidence="1">6341_t:CDS:1</fullName>
    </submittedName>
</protein>
<dbReference type="AlphaFoldDB" id="A0A9N9E2E7"/>
<reference evidence="1" key="1">
    <citation type="submission" date="2021-06" db="EMBL/GenBank/DDBJ databases">
        <authorList>
            <person name="Kallberg Y."/>
            <person name="Tangrot J."/>
            <person name="Rosling A."/>
        </authorList>
    </citation>
    <scope>NUCLEOTIDE SEQUENCE</scope>
    <source>
        <strain evidence="1">87-6 pot B 2015</strain>
    </source>
</reference>
<keyword evidence="2" id="KW-1185">Reference proteome</keyword>
<evidence type="ECO:0000313" key="1">
    <source>
        <dbReference type="EMBL" id="CAG8657351.1"/>
    </source>
</evidence>
<organism evidence="1 2">
    <name type="scientific">Funneliformis mosseae</name>
    <name type="common">Endomycorrhizal fungus</name>
    <name type="synonym">Glomus mosseae</name>
    <dbReference type="NCBI Taxonomy" id="27381"/>
    <lineage>
        <taxon>Eukaryota</taxon>
        <taxon>Fungi</taxon>
        <taxon>Fungi incertae sedis</taxon>
        <taxon>Mucoromycota</taxon>
        <taxon>Glomeromycotina</taxon>
        <taxon>Glomeromycetes</taxon>
        <taxon>Glomerales</taxon>
        <taxon>Glomeraceae</taxon>
        <taxon>Funneliformis</taxon>
    </lineage>
</organism>
<dbReference type="EMBL" id="CAJVPP010004930">
    <property type="protein sequence ID" value="CAG8657351.1"/>
    <property type="molecule type" value="Genomic_DNA"/>
</dbReference>
<dbReference type="Proteomes" id="UP000789375">
    <property type="component" value="Unassembled WGS sequence"/>
</dbReference>